<evidence type="ECO:0000313" key="3">
    <source>
        <dbReference type="Proteomes" id="UP000068164"/>
    </source>
</evidence>
<dbReference type="RefSeq" id="WP_062375838.1">
    <property type="nucleotide sequence ID" value="NZ_LNCD01000141.1"/>
</dbReference>
<name>A0A120FEH6_9HYPH</name>
<reference evidence="2 3" key="1">
    <citation type="submission" date="2015-11" db="EMBL/GenBank/DDBJ databases">
        <title>Draft Genome Sequence of the Strain BR 10423 (Rhizobium sp.) isolated from nodules of Mimosa pudica.</title>
        <authorList>
            <person name="Barauna A.C."/>
            <person name="Zilli J.E."/>
            <person name="Simoes-Araujo J.L."/>
            <person name="Reis V.M."/>
            <person name="James E.K."/>
            <person name="Reis F.B.Jr."/>
            <person name="Rouws L.F."/>
            <person name="Passos S.R."/>
            <person name="Gois S.R."/>
        </authorList>
    </citation>
    <scope>NUCLEOTIDE SEQUENCE [LARGE SCALE GENOMIC DNA]</scope>
    <source>
        <strain evidence="2 3">BR10423</strain>
    </source>
</reference>
<sequence>MTVATQRRRVLCVLPQLNTTAAPVLTNVVDEWIYALAHHCEVSVVDRDFDFKAVCDELQPDFVIFSAVHSGRPLRLNITNIHTYPEIPRALYFNCDPHDPMRPLTLSALTEYGIDTIFCFGLEHLQHMPELSQFACFVIPKFIDPEIFHDYNLEKIVPVNIMSGHLFPSFYPWRAKLTHEIQHFFPTLIYTHPGYRLQDRRPFEVRDARYAQLISQSYFSAADTTRLDYVVRKHLEIPACGTVLLAPDSDRLKEYGFVDMQNCIMGSGKELYQKINEVSKDLDLYSDIRKTGYELVHSRYTRQAWTYIADWYECRRAVRSGEVVRQINWFGKFEIVPMQSPSVVFVNAAVPDSPMSAVLRSARSAILEGGDFKEVAQTLRELSTWISHIAEPWVLLGIISLLEGDAGEAAILLSRRSNLQGTSSPALAQMDPVEIAWLLLLSDIIGDKDLRVFLLEQAKTVPHVSIRRTKWLIETNELTDPSNDDSFDGPLPGDCLSIAWIGNEDFDSWLDLMARLFRANNRHDRALDIEGLLAMRVKSVGRTITEAATV</sequence>
<comment type="caution">
    <text evidence="2">The sequence shown here is derived from an EMBL/GenBank/DDBJ whole genome shotgun (WGS) entry which is preliminary data.</text>
</comment>
<organism evidence="2 3">
    <name type="scientific">Rhizobium altiplani</name>
    <dbReference type="NCBI Taxonomy" id="1864509"/>
    <lineage>
        <taxon>Bacteria</taxon>
        <taxon>Pseudomonadati</taxon>
        <taxon>Pseudomonadota</taxon>
        <taxon>Alphaproteobacteria</taxon>
        <taxon>Hyphomicrobiales</taxon>
        <taxon>Rhizobiaceae</taxon>
        <taxon>Rhizobium/Agrobacterium group</taxon>
        <taxon>Rhizobium</taxon>
    </lineage>
</organism>
<dbReference type="Pfam" id="PF13524">
    <property type="entry name" value="Glyco_trans_1_2"/>
    <property type="match status" value="1"/>
</dbReference>
<keyword evidence="3" id="KW-1185">Reference proteome</keyword>
<accession>A0A120FEH6</accession>
<protein>
    <recommendedName>
        <fullName evidence="1">Spore protein YkvP/CgeB glycosyl transferase-like domain-containing protein</fullName>
    </recommendedName>
</protein>
<proteinExistence type="predicted"/>
<dbReference type="InterPro" id="IPR055259">
    <property type="entry name" value="YkvP/CgeB_Glyco_trans-like"/>
</dbReference>
<feature type="domain" description="Spore protein YkvP/CgeB glycosyl transferase-like" evidence="1">
    <location>
        <begin position="203"/>
        <end position="303"/>
    </location>
</feature>
<evidence type="ECO:0000313" key="2">
    <source>
        <dbReference type="EMBL" id="KWV41224.1"/>
    </source>
</evidence>
<dbReference type="Proteomes" id="UP000068164">
    <property type="component" value="Unassembled WGS sequence"/>
</dbReference>
<gene>
    <name evidence="2" type="ORF">AS026_24230</name>
</gene>
<dbReference type="OrthoDB" id="5121913at2"/>
<dbReference type="EMBL" id="LNCD01000141">
    <property type="protein sequence ID" value="KWV41224.1"/>
    <property type="molecule type" value="Genomic_DNA"/>
</dbReference>
<evidence type="ECO:0000259" key="1">
    <source>
        <dbReference type="Pfam" id="PF13524"/>
    </source>
</evidence>
<dbReference type="AlphaFoldDB" id="A0A120FEH6"/>